<reference evidence="1 2" key="1">
    <citation type="journal article" date="2014" name="Int. J. Syst. Evol. Microbiol.">
        <title>Sneathiella chungangensis sp. nov., isolated from a marine sand, and emended description of the genus Sneathiella.</title>
        <authorList>
            <person name="Siamphan C."/>
            <person name="Kim H."/>
            <person name="Lee J.S."/>
            <person name="Kim W."/>
        </authorList>
    </citation>
    <scope>NUCLEOTIDE SEQUENCE [LARGE SCALE GENOMIC DNA]</scope>
    <source>
        <strain evidence="1 2">KCTC 32476</strain>
    </source>
</reference>
<dbReference type="Pfam" id="PF10098">
    <property type="entry name" value="DUF2336"/>
    <property type="match status" value="1"/>
</dbReference>
<dbReference type="InterPro" id="IPR019285">
    <property type="entry name" value="DUF2336"/>
</dbReference>
<keyword evidence="2" id="KW-1185">Reference proteome</keyword>
<sequence>MTYPAGKRAGDSATYEDHKARALSTDVAVRTELAASEETEPEILYYLTDDTSGAVRKELAINPCTPSKANLILAEDDSDDVRMELARKICRLLPDLSGEQSALLLDKTIEVLEILAQDQATAVRTIIADALKDSLDAPKNVVMSLARDIEEIVASPILEYSPLLSDADLLEIIAGGIAAGALPAIARRKNLGEEVSDAVVAQLEVPAISALLANPSAKIREDTLDEIMDQAEHVVPLHEPLVMRLNLSLRAMRRIAGFVASSLVETLVERHNLPAATEKELKNIVRRRIDKTTELSANPEESGKSRAEKLFAAGKLDEEAIADAIDAKDPDFVAAALSLLSEYGQKKIESMLASRNGKVVTSLCWKAGLSMRLAFKIQTAIAHVARGDIVNARNGIEYPFTQKEMDWQLSFFDG</sequence>
<dbReference type="InterPro" id="IPR016024">
    <property type="entry name" value="ARM-type_fold"/>
</dbReference>
<name>A0A845MIN8_9PROT</name>
<accession>A0A845MIN8</accession>
<organism evidence="1 2">
    <name type="scientific">Sneathiella chungangensis</name>
    <dbReference type="NCBI Taxonomy" id="1418234"/>
    <lineage>
        <taxon>Bacteria</taxon>
        <taxon>Pseudomonadati</taxon>
        <taxon>Pseudomonadota</taxon>
        <taxon>Alphaproteobacteria</taxon>
        <taxon>Sneathiellales</taxon>
        <taxon>Sneathiellaceae</taxon>
        <taxon>Sneathiella</taxon>
    </lineage>
</organism>
<evidence type="ECO:0000313" key="2">
    <source>
        <dbReference type="Proteomes" id="UP000445696"/>
    </source>
</evidence>
<dbReference type="RefSeq" id="WP_161340073.1">
    <property type="nucleotide sequence ID" value="NZ_JBHSDG010000003.1"/>
</dbReference>
<dbReference type="InterPro" id="IPR011989">
    <property type="entry name" value="ARM-like"/>
</dbReference>
<gene>
    <name evidence="1" type="ORF">GQF03_14880</name>
</gene>
<comment type="caution">
    <text evidence="1">The sequence shown here is derived from an EMBL/GenBank/DDBJ whole genome shotgun (WGS) entry which is preliminary data.</text>
</comment>
<dbReference type="SUPFAM" id="SSF48371">
    <property type="entry name" value="ARM repeat"/>
    <property type="match status" value="1"/>
</dbReference>
<protein>
    <submittedName>
        <fullName evidence="1">DUF2336 domain-containing protein</fullName>
    </submittedName>
</protein>
<evidence type="ECO:0000313" key="1">
    <source>
        <dbReference type="EMBL" id="MZR23621.1"/>
    </source>
</evidence>
<dbReference type="OrthoDB" id="7888976at2"/>
<dbReference type="AlphaFoldDB" id="A0A845MIN8"/>
<dbReference type="EMBL" id="WTVA01000015">
    <property type="protein sequence ID" value="MZR23621.1"/>
    <property type="molecule type" value="Genomic_DNA"/>
</dbReference>
<dbReference type="Proteomes" id="UP000445696">
    <property type="component" value="Unassembled WGS sequence"/>
</dbReference>
<dbReference type="Gene3D" id="1.25.10.10">
    <property type="entry name" value="Leucine-rich Repeat Variant"/>
    <property type="match status" value="1"/>
</dbReference>
<proteinExistence type="predicted"/>